<name>A0A2I6SBG1_9VIRU</name>
<sequence length="207" mass="23882">MSNSYIFSFFVDEAMSKRLIVFPCDTTFVFENKNEDVKKIIGLLDRGMKYIHSSLMMERCIKFGKHGIKQRQHEFNHHKKAWNDFSGHSSDNKKKDRISDVSSVLPSVLMKNLIRNQVLELRDVKSVSRLEENTNTFFHLYTSMSLCAKAATNYGESSSSSATITEVEEDNMMLRNNNCAVRNQQITSPCAINYHHLFKCARLILNL</sequence>
<evidence type="ECO:0000313" key="1">
    <source>
        <dbReference type="EMBL" id="AUO14900.1"/>
    </source>
</evidence>
<dbReference type="Proteomes" id="UP000267352">
    <property type="component" value="Segment"/>
</dbReference>
<proteinExistence type="predicted"/>
<accession>A0A2I6SBG1</accession>
<protein>
    <submittedName>
        <fullName evidence="1">WSSV025</fullName>
    </submittedName>
</protein>
<reference evidence="1" key="2">
    <citation type="journal article" date="2018" name="Genome Announc.">
        <title>First Report of a Complete Genome Sequence of White spot syndrome virus from India.</title>
        <authorList>
            <person name="Vinaya Kumar K."/>
            <person name="Shekhar M.S."/>
            <person name="Otta S.K."/>
            <person name="Karthic K."/>
            <person name="Ashok Kumar J."/>
            <person name="Gopikrishna G."/>
            <person name="Vijayan K.K."/>
        </authorList>
    </citation>
    <scope>NUCLEOTIDE SEQUENCE</scope>
    <source>
        <strain evidence="1">IN_AP4RU</strain>
    </source>
</reference>
<reference evidence="1" key="1">
    <citation type="submission" date="2017-12" db="EMBL/GenBank/DDBJ databases">
        <authorList>
            <person name="Katneni V.K."/>
            <person name="Shekhar M.S."/>
            <person name="Otta S.K."/>
            <person name="Karthic K."/>
            <person name="Jangam A.K."/>
            <person name="Gopikrishna G."/>
            <person name="Vijayan K.K."/>
        </authorList>
    </citation>
    <scope>NUCLEOTIDE SEQUENCE [LARGE SCALE GENOMIC DNA]</scope>
    <source>
        <strain evidence="1">IN_AP4RU</strain>
    </source>
</reference>
<dbReference type="EMBL" id="MG702567">
    <property type="protein sequence ID" value="AUO14900.1"/>
    <property type="molecule type" value="Genomic_DNA"/>
</dbReference>
<organism evidence="1">
    <name type="scientific">White spot syndrome virus</name>
    <dbReference type="NCBI Taxonomy" id="342409"/>
    <lineage>
        <taxon>Viruses</taxon>
        <taxon>Viruses incertae sedis</taxon>
        <taxon>Naldaviricetes</taxon>
        <taxon>Nimaviridae</taxon>
        <taxon>Whispovirus</taxon>
    </lineage>
</organism>